<keyword evidence="4" id="KW-0233">DNA recombination</keyword>
<dbReference type="InterPro" id="IPR044068">
    <property type="entry name" value="CB"/>
</dbReference>
<dbReference type="Gene3D" id="1.10.443.10">
    <property type="entry name" value="Intergrase catalytic core"/>
    <property type="match status" value="1"/>
</dbReference>
<feature type="domain" description="Tyr recombinase" evidence="6">
    <location>
        <begin position="248"/>
        <end position="422"/>
    </location>
</feature>
<protein>
    <submittedName>
        <fullName evidence="8">Integrase family protein</fullName>
    </submittedName>
</protein>
<dbReference type="OrthoDB" id="9795573at2"/>
<comment type="similarity">
    <text evidence="1">Belongs to the 'phage' integrase family.</text>
</comment>
<dbReference type="EMBL" id="JQEC01000027">
    <property type="protein sequence ID" value="KGJ93327.1"/>
    <property type="molecule type" value="Genomic_DNA"/>
</dbReference>
<comment type="caution">
    <text evidence="8">The sequence shown here is derived from an EMBL/GenBank/DDBJ whole genome shotgun (WGS) entry which is preliminary data.</text>
</comment>
<dbReference type="AlphaFoldDB" id="A0A099KTX3"/>
<dbReference type="PANTHER" id="PTHR30629">
    <property type="entry name" value="PROPHAGE INTEGRASE"/>
    <property type="match status" value="1"/>
</dbReference>
<keyword evidence="3 5" id="KW-0238">DNA-binding</keyword>
<evidence type="ECO:0000256" key="2">
    <source>
        <dbReference type="ARBA" id="ARBA00022908"/>
    </source>
</evidence>
<dbReference type="Pfam" id="PF00589">
    <property type="entry name" value="Phage_integrase"/>
    <property type="match status" value="1"/>
</dbReference>
<sequence length="430" mass="49482">MPSTDTKYLKLRGNVWHYQRRIPKDLLDQFDGETTISESLGTGDIRDARLQRDIINGKLQERKFNAPNKNRHRFLELVQSMAERKKNDPEYWDEPYDIDEVLKTGKDPLLSDNEQQENSGEIFINAYTTVSEYKNQSHKYRITLKEALTNWSRQKRKAISADSKLKANKSVDEFLKSLKLYDIQLEDISKRQVYNYIGLLMSKHATSTARSYISRLRSIWNYCEQLSEVTTACPFDGHSFAGGTEKQKKLPFNEQEVRQIRVLMADEEPIRQLLVKLAVFTGCRISELCNLQARHVEYKQGVHAIFIEKGKTDAATRIVPLTDELGQRLRAIAETKGGNELLLGLDGKKMSRWFSRIKTAHISTDSAKTFHSFRKMFTTAMQRSGVLEADAAPILGHSRGNCMTYGYYSDGYTLPQLKAFYDQGIAHIIW</sequence>
<evidence type="ECO:0000259" key="6">
    <source>
        <dbReference type="PROSITE" id="PS51898"/>
    </source>
</evidence>
<accession>A0A099KTX3</accession>
<feature type="domain" description="Core-binding (CB)" evidence="7">
    <location>
        <begin position="142"/>
        <end position="224"/>
    </location>
</feature>
<dbReference type="InterPro" id="IPR013762">
    <property type="entry name" value="Integrase-like_cat_sf"/>
</dbReference>
<evidence type="ECO:0000256" key="1">
    <source>
        <dbReference type="ARBA" id="ARBA00008857"/>
    </source>
</evidence>
<dbReference type="PROSITE" id="PS51900">
    <property type="entry name" value="CB"/>
    <property type="match status" value="1"/>
</dbReference>
<keyword evidence="2" id="KW-0229">DNA integration</keyword>
<reference evidence="8 9" key="1">
    <citation type="submission" date="2014-08" db="EMBL/GenBank/DDBJ databases">
        <title>Genomic and Phenotypic Diversity of Colwellia psychrerythraea strains from Disparate Marine Basins.</title>
        <authorList>
            <person name="Techtmann S.M."/>
            <person name="Stelling S.C."/>
            <person name="Utturkar S.M."/>
            <person name="Alshibli N."/>
            <person name="Harris A."/>
            <person name="Brown S.D."/>
            <person name="Hazen T.C."/>
        </authorList>
    </citation>
    <scope>NUCLEOTIDE SEQUENCE [LARGE SCALE GENOMIC DNA]</scope>
    <source>
        <strain evidence="8 9">GAB14E</strain>
    </source>
</reference>
<name>A0A099KTX3_COLPS</name>
<dbReference type="InterPro" id="IPR002104">
    <property type="entry name" value="Integrase_catalytic"/>
</dbReference>
<dbReference type="PROSITE" id="PS51898">
    <property type="entry name" value="TYR_RECOMBINASE"/>
    <property type="match status" value="1"/>
</dbReference>
<dbReference type="PATRIC" id="fig|28229.3.peg.2280"/>
<gene>
    <name evidence="8" type="ORF">GAB14E_2651</name>
</gene>
<evidence type="ECO:0000313" key="9">
    <source>
        <dbReference type="Proteomes" id="UP000029868"/>
    </source>
</evidence>
<dbReference type="Gene3D" id="1.10.150.130">
    <property type="match status" value="1"/>
</dbReference>
<dbReference type="InterPro" id="IPR046668">
    <property type="entry name" value="DUF6538"/>
</dbReference>
<proteinExistence type="inferred from homology"/>
<dbReference type="InterPro" id="IPR011010">
    <property type="entry name" value="DNA_brk_join_enz"/>
</dbReference>
<organism evidence="8 9">
    <name type="scientific">Colwellia psychrerythraea</name>
    <name type="common">Vibrio psychroerythus</name>
    <dbReference type="NCBI Taxonomy" id="28229"/>
    <lineage>
        <taxon>Bacteria</taxon>
        <taxon>Pseudomonadati</taxon>
        <taxon>Pseudomonadota</taxon>
        <taxon>Gammaproteobacteria</taxon>
        <taxon>Alteromonadales</taxon>
        <taxon>Colwelliaceae</taxon>
        <taxon>Colwellia</taxon>
    </lineage>
</organism>
<dbReference type="Pfam" id="PF20172">
    <property type="entry name" value="DUF6538"/>
    <property type="match status" value="1"/>
</dbReference>
<evidence type="ECO:0000313" key="8">
    <source>
        <dbReference type="EMBL" id="KGJ93327.1"/>
    </source>
</evidence>
<dbReference type="GO" id="GO:0006310">
    <property type="term" value="P:DNA recombination"/>
    <property type="evidence" value="ECO:0007669"/>
    <property type="project" value="UniProtKB-KW"/>
</dbReference>
<dbReference type="GO" id="GO:0003677">
    <property type="term" value="F:DNA binding"/>
    <property type="evidence" value="ECO:0007669"/>
    <property type="project" value="UniProtKB-UniRule"/>
</dbReference>
<dbReference type="RefSeq" id="WP_033082326.1">
    <property type="nucleotide sequence ID" value="NZ_JQEC01000027.1"/>
</dbReference>
<dbReference type="SUPFAM" id="SSF56349">
    <property type="entry name" value="DNA breaking-rejoining enzymes"/>
    <property type="match status" value="1"/>
</dbReference>
<evidence type="ECO:0000256" key="5">
    <source>
        <dbReference type="PROSITE-ProRule" id="PRU01248"/>
    </source>
</evidence>
<dbReference type="PANTHER" id="PTHR30629:SF2">
    <property type="entry name" value="PROPHAGE INTEGRASE INTS-RELATED"/>
    <property type="match status" value="1"/>
</dbReference>
<dbReference type="InterPro" id="IPR010998">
    <property type="entry name" value="Integrase_recombinase_N"/>
</dbReference>
<evidence type="ECO:0000256" key="3">
    <source>
        <dbReference type="ARBA" id="ARBA00023125"/>
    </source>
</evidence>
<dbReference type="Proteomes" id="UP000029868">
    <property type="component" value="Unassembled WGS sequence"/>
</dbReference>
<evidence type="ECO:0000256" key="4">
    <source>
        <dbReference type="ARBA" id="ARBA00023172"/>
    </source>
</evidence>
<evidence type="ECO:0000259" key="7">
    <source>
        <dbReference type="PROSITE" id="PS51900"/>
    </source>
</evidence>
<dbReference type="GO" id="GO:0015074">
    <property type="term" value="P:DNA integration"/>
    <property type="evidence" value="ECO:0007669"/>
    <property type="project" value="UniProtKB-KW"/>
</dbReference>
<dbReference type="InterPro" id="IPR050808">
    <property type="entry name" value="Phage_Integrase"/>
</dbReference>